<organism evidence="1 2">
    <name type="scientific">Meishania litoralis</name>
    <dbReference type="NCBI Taxonomy" id="3434685"/>
    <lineage>
        <taxon>Bacteria</taxon>
        <taxon>Pseudomonadati</taxon>
        <taxon>Bacteroidota</taxon>
        <taxon>Flavobacteriia</taxon>
        <taxon>Flavobacteriales</taxon>
        <taxon>Flavobacteriaceae</taxon>
        <taxon>Meishania</taxon>
    </lineage>
</organism>
<accession>A0ACC7LPA6</accession>
<protein>
    <submittedName>
        <fullName evidence="1">SemiSWEET family sugar transporter</fullName>
    </submittedName>
</protein>
<keyword evidence="1" id="KW-0762">Sugar transport</keyword>
<dbReference type="EMBL" id="JBHFPV010000001">
    <property type="protein sequence ID" value="MFH6603402.1"/>
    <property type="molecule type" value="Genomic_DNA"/>
</dbReference>
<comment type="caution">
    <text evidence="1">The sequence shown here is derived from an EMBL/GenBank/DDBJ whole genome shotgun (WGS) entry which is preliminary data.</text>
</comment>
<reference evidence="1" key="1">
    <citation type="submission" date="2024-09" db="EMBL/GenBank/DDBJ databases">
        <authorList>
            <person name="Liu J."/>
        </authorList>
    </citation>
    <scope>NUCLEOTIDE SEQUENCE</scope>
    <source>
        <strain evidence="1">NBU2967</strain>
    </source>
</reference>
<evidence type="ECO:0000313" key="2">
    <source>
        <dbReference type="Proteomes" id="UP001595191"/>
    </source>
</evidence>
<keyword evidence="2" id="KW-1185">Reference proteome</keyword>
<sequence length="91" mass="10100">MKTNKPTMGNIEILGLVAAAITTSGFVPQVYKIWKEKSTHDISLNMYLLLTLGLTLWLIYGINIESWPVILANGITLILVLGIVALKIKYK</sequence>
<name>A0ACC7LPA6_9FLAO</name>
<evidence type="ECO:0000313" key="1">
    <source>
        <dbReference type="EMBL" id="MFH6603402.1"/>
    </source>
</evidence>
<keyword evidence="1" id="KW-0813">Transport</keyword>
<gene>
    <name evidence="1" type="ORF">ACEZ3G_07935</name>
</gene>
<dbReference type="Proteomes" id="UP001595191">
    <property type="component" value="Unassembled WGS sequence"/>
</dbReference>
<proteinExistence type="predicted"/>